<dbReference type="InterPro" id="IPR023009">
    <property type="entry name" value="Tyrosine_recombinase_XerC/XerD"/>
</dbReference>
<dbReference type="Gene3D" id="1.10.150.130">
    <property type="match status" value="1"/>
</dbReference>
<feature type="active site" evidence="9">
    <location>
        <position position="143"/>
    </location>
</feature>
<feature type="active site" evidence="9">
    <location>
        <position position="260"/>
    </location>
</feature>
<dbReference type="CDD" id="cd00798">
    <property type="entry name" value="INT_XerDC_C"/>
    <property type="match status" value="1"/>
</dbReference>
<keyword evidence="6 9" id="KW-0238">DNA-binding</keyword>
<dbReference type="AlphaFoldDB" id="A0A3M0AHG1"/>
<evidence type="ECO:0000256" key="2">
    <source>
        <dbReference type="ARBA" id="ARBA00022490"/>
    </source>
</evidence>
<keyword evidence="7 9" id="KW-0233">DNA recombination</keyword>
<evidence type="ECO:0000256" key="7">
    <source>
        <dbReference type="ARBA" id="ARBA00023172"/>
    </source>
</evidence>
<dbReference type="SUPFAM" id="SSF47823">
    <property type="entry name" value="lambda integrase-like, N-terminal domain"/>
    <property type="match status" value="1"/>
</dbReference>
<reference evidence="12 13" key="1">
    <citation type="submission" date="2018-10" db="EMBL/GenBank/DDBJ databases">
        <title>Genomic Encyclopedia of Type Strains, Phase IV (KMG-IV): sequencing the most valuable type-strain genomes for metagenomic binning, comparative biology and taxonomic classification.</title>
        <authorList>
            <person name="Goeker M."/>
        </authorList>
    </citation>
    <scope>NUCLEOTIDE SEQUENCE [LARGE SCALE GENOMIC DNA]</scope>
    <source>
        <strain evidence="12 13">DSM 25080</strain>
    </source>
</reference>
<dbReference type="InterPro" id="IPR004107">
    <property type="entry name" value="Integrase_SAM-like_N"/>
</dbReference>
<evidence type="ECO:0000256" key="5">
    <source>
        <dbReference type="ARBA" id="ARBA00022908"/>
    </source>
</evidence>
<evidence type="ECO:0000256" key="4">
    <source>
        <dbReference type="ARBA" id="ARBA00022829"/>
    </source>
</evidence>
<dbReference type="PROSITE" id="PS51898">
    <property type="entry name" value="TYR_RECOMBINASE"/>
    <property type="match status" value="1"/>
</dbReference>
<dbReference type="PANTHER" id="PTHR30349:SF81">
    <property type="entry name" value="TYROSINE RECOMBINASE XERC"/>
    <property type="match status" value="1"/>
</dbReference>
<comment type="similarity">
    <text evidence="9">Belongs to the 'phage' integrase family. XerC subfamily.</text>
</comment>
<name>A0A3M0AHG1_9GAMM</name>
<evidence type="ECO:0000256" key="8">
    <source>
        <dbReference type="ARBA" id="ARBA00023306"/>
    </source>
</evidence>
<keyword evidence="2 9" id="KW-0963">Cytoplasm</keyword>
<feature type="active site" evidence="9">
    <location>
        <position position="237"/>
    </location>
</feature>
<dbReference type="Gene3D" id="1.10.443.10">
    <property type="entry name" value="Intergrase catalytic core"/>
    <property type="match status" value="1"/>
</dbReference>
<evidence type="ECO:0000313" key="12">
    <source>
        <dbReference type="EMBL" id="RMA82198.1"/>
    </source>
</evidence>
<evidence type="ECO:0000259" key="11">
    <source>
        <dbReference type="PROSITE" id="PS51900"/>
    </source>
</evidence>
<dbReference type="RefSeq" id="WP_245962579.1">
    <property type="nucleotide sequence ID" value="NZ_REFJ01000001.1"/>
</dbReference>
<feature type="active site" description="O-(3'-phospho-DNA)-tyrosine intermediate" evidence="9">
    <location>
        <position position="269"/>
    </location>
</feature>
<dbReference type="Pfam" id="PF00589">
    <property type="entry name" value="Phage_integrase"/>
    <property type="match status" value="1"/>
</dbReference>
<evidence type="ECO:0000256" key="6">
    <source>
        <dbReference type="ARBA" id="ARBA00023125"/>
    </source>
</evidence>
<comment type="subunit">
    <text evidence="9">Forms a cyclic heterotetrameric complex composed of two molecules of XerC and two molecules of XerD.</text>
</comment>
<protein>
    <recommendedName>
        <fullName evidence="9">Tyrosine recombinase XerC</fullName>
    </recommendedName>
</protein>
<dbReference type="EMBL" id="REFJ01000001">
    <property type="protein sequence ID" value="RMA82198.1"/>
    <property type="molecule type" value="Genomic_DNA"/>
</dbReference>
<dbReference type="InterPro" id="IPR010998">
    <property type="entry name" value="Integrase_recombinase_N"/>
</dbReference>
<keyword evidence="8 9" id="KW-0131">Cell cycle</keyword>
<dbReference type="GO" id="GO:0051301">
    <property type="term" value="P:cell division"/>
    <property type="evidence" value="ECO:0007669"/>
    <property type="project" value="UniProtKB-KW"/>
</dbReference>
<keyword evidence="3 9" id="KW-0132">Cell division</keyword>
<evidence type="ECO:0000259" key="10">
    <source>
        <dbReference type="PROSITE" id="PS51898"/>
    </source>
</evidence>
<dbReference type="PANTHER" id="PTHR30349">
    <property type="entry name" value="PHAGE INTEGRASE-RELATED"/>
    <property type="match status" value="1"/>
</dbReference>
<dbReference type="InterPro" id="IPR011010">
    <property type="entry name" value="DNA_brk_join_enz"/>
</dbReference>
<evidence type="ECO:0000256" key="3">
    <source>
        <dbReference type="ARBA" id="ARBA00022618"/>
    </source>
</evidence>
<dbReference type="GO" id="GO:0007059">
    <property type="term" value="P:chromosome segregation"/>
    <property type="evidence" value="ECO:0007669"/>
    <property type="project" value="UniProtKB-UniRule"/>
</dbReference>
<dbReference type="Proteomes" id="UP000267187">
    <property type="component" value="Unassembled WGS sequence"/>
</dbReference>
<evidence type="ECO:0000256" key="9">
    <source>
        <dbReference type="HAMAP-Rule" id="MF_01808"/>
    </source>
</evidence>
<keyword evidence="13" id="KW-1185">Reference proteome</keyword>
<dbReference type="GO" id="GO:0005737">
    <property type="term" value="C:cytoplasm"/>
    <property type="evidence" value="ECO:0007669"/>
    <property type="project" value="UniProtKB-SubCell"/>
</dbReference>
<evidence type="ECO:0000313" key="13">
    <source>
        <dbReference type="Proteomes" id="UP000267187"/>
    </source>
</evidence>
<dbReference type="InterPro" id="IPR013762">
    <property type="entry name" value="Integrase-like_cat_sf"/>
</dbReference>
<dbReference type="GO" id="GO:0006313">
    <property type="term" value="P:DNA transposition"/>
    <property type="evidence" value="ECO:0007669"/>
    <property type="project" value="UniProtKB-UniRule"/>
</dbReference>
<comment type="subcellular location">
    <subcellularLocation>
        <location evidence="1 9">Cytoplasm</location>
    </subcellularLocation>
</comment>
<dbReference type="GO" id="GO:0009037">
    <property type="term" value="F:tyrosine-based site-specific recombinase activity"/>
    <property type="evidence" value="ECO:0007669"/>
    <property type="project" value="UniProtKB-UniRule"/>
</dbReference>
<dbReference type="HAMAP" id="MF_01808">
    <property type="entry name" value="Recomb_XerC_XerD"/>
    <property type="match status" value="1"/>
</dbReference>
<dbReference type="InterPro" id="IPR050090">
    <property type="entry name" value="Tyrosine_recombinase_XerCD"/>
</dbReference>
<evidence type="ECO:0000256" key="1">
    <source>
        <dbReference type="ARBA" id="ARBA00004496"/>
    </source>
</evidence>
<feature type="active site" evidence="9">
    <location>
        <position position="167"/>
    </location>
</feature>
<feature type="domain" description="Tyr recombinase" evidence="10">
    <location>
        <begin position="104"/>
        <end position="282"/>
    </location>
</feature>
<keyword evidence="4 9" id="KW-0159">Chromosome partition</keyword>
<dbReference type="InterPro" id="IPR002104">
    <property type="entry name" value="Integrase_catalytic"/>
</dbReference>
<keyword evidence="5 9" id="KW-0229">DNA integration</keyword>
<dbReference type="PROSITE" id="PS51900">
    <property type="entry name" value="CB"/>
    <property type="match status" value="1"/>
</dbReference>
<gene>
    <name evidence="9" type="primary">xerC</name>
    <name evidence="12" type="ORF">DFR27_0146</name>
</gene>
<comment type="function">
    <text evidence="9">Site-specific tyrosine recombinase, which acts by catalyzing the cutting and rejoining of the recombining DNA molecules. The XerC-XerD complex is essential to convert dimers of the bacterial chromosome into monomers to permit their segregation at cell division. It also contributes to the segregational stability of plasmids.</text>
</comment>
<dbReference type="Pfam" id="PF02899">
    <property type="entry name" value="Phage_int_SAM_1"/>
    <property type="match status" value="1"/>
</dbReference>
<proteinExistence type="inferred from homology"/>
<sequence length="291" mass="32528">MHSAVARWLEHLTVERRLSSHTVQSYRRDIQRFVDDSASPLTESLSVSALRTQIATMSKSGLATRSISRALSSLQTFVKWARQHNELPEEFALPALKRPKQAKPLPKVLDVDATVAAVVVKGDEDADLRDRALLELLYSSGLRLAELASLNVSDLDLGQQQVRVMGKGAKERIIPIGAHAKQALIRWLERLQLTPSSALFINLKSNARLSHRGIQYIVNKRGQQAGLDVRLHPHLLRHAFASHLLEGSGDLRAVQELLGHENISTTQVYTHLNFQHLTAVYDKAHPRAKKK</sequence>
<comment type="caution">
    <text evidence="12">The sequence shown here is derived from an EMBL/GenBank/DDBJ whole genome shotgun (WGS) entry which is preliminary data.</text>
</comment>
<dbReference type="SUPFAM" id="SSF56349">
    <property type="entry name" value="DNA breaking-rejoining enzymes"/>
    <property type="match status" value="1"/>
</dbReference>
<feature type="domain" description="Core-binding (CB)" evidence="11">
    <location>
        <begin position="1"/>
        <end position="82"/>
    </location>
</feature>
<dbReference type="InterPro" id="IPR044068">
    <property type="entry name" value="CB"/>
</dbReference>
<accession>A0A3M0AHG1</accession>
<feature type="active site" evidence="9">
    <location>
        <position position="234"/>
    </location>
</feature>
<organism evidence="12 13">
    <name type="scientific">Umboniibacter marinipuniceus</name>
    <dbReference type="NCBI Taxonomy" id="569599"/>
    <lineage>
        <taxon>Bacteria</taxon>
        <taxon>Pseudomonadati</taxon>
        <taxon>Pseudomonadota</taxon>
        <taxon>Gammaproteobacteria</taxon>
        <taxon>Cellvibrionales</taxon>
        <taxon>Cellvibrionaceae</taxon>
        <taxon>Umboniibacter</taxon>
    </lineage>
</organism>
<dbReference type="GO" id="GO:0003677">
    <property type="term" value="F:DNA binding"/>
    <property type="evidence" value="ECO:0007669"/>
    <property type="project" value="UniProtKB-UniRule"/>
</dbReference>